<dbReference type="InterPro" id="IPR013766">
    <property type="entry name" value="Thioredoxin_domain"/>
</dbReference>
<proteinExistence type="predicted"/>
<dbReference type="SUPFAM" id="SSF52833">
    <property type="entry name" value="Thioredoxin-like"/>
    <property type="match status" value="1"/>
</dbReference>
<dbReference type="InterPro" id="IPR036249">
    <property type="entry name" value="Thioredoxin-like_sf"/>
</dbReference>
<dbReference type="Gene3D" id="3.40.30.10">
    <property type="entry name" value="Glutaredoxin"/>
    <property type="match status" value="1"/>
</dbReference>
<evidence type="ECO:0000313" key="5">
    <source>
        <dbReference type="Proteomes" id="UP000295493"/>
    </source>
</evidence>
<dbReference type="Proteomes" id="UP000295493">
    <property type="component" value="Unassembled WGS sequence"/>
</dbReference>
<evidence type="ECO:0000259" key="3">
    <source>
        <dbReference type="PROSITE" id="PS51352"/>
    </source>
</evidence>
<dbReference type="RefSeq" id="WP_133494053.1">
    <property type="nucleotide sequence ID" value="NZ_BMLU01000001.1"/>
</dbReference>
<feature type="signal peptide" evidence="2">
    <location>
        <begin position="1"/>
        <end position="20"/>
    </location>
</feature>
<sequence>MKWLAALSLLLILPVQPASARLSHADIAAAGIDPPADARIPRDTRWTDQHGQSVRLGDVIGGKPVVLLFADYTCGHVCGPGMTLTGGALADGTLMPGRDVAFVILGLDPKDGPTQARAMAAARLKGLPQVARAAQLLSGDRETVARAERALGFTAVYDPATDQFAHDASAYIFNVKGELTALLPETALVAPVLHKALESAGDVKAKQQQGIIAHIATVCYGFAAAHGIYGRSIVTALQIGGMLMILGFGFFFLRMARRHRDAA</sequence>
<dbReference type="AlphaFoldDB" id="A0A4V3BUE1"/>
<dbReference type="OrthoDB" id="9786756at2"/>
<feature type="domain" description="Thioredoxin" evidence="3">
    <location>
        <begin position="34"/>
        <end position="202"/>
    </location>
</feature>
<gene>
    <name evidence="4" type="ORF">EV664_101466</name>
</gene>
<keyword evidence="5" id="KW-1185">Reference proteome</keyword>
<keyword evidence="2" id="KW-0732">Signal</keyword>
<accession>A0A4V3BUE1</accession>
<comment type="caution">
    <text evidence="4">The sequence shown here is derived from an EMBL/GenBank/DDBJ whole genome shotgun (WGS) entry which is preliminary data.</text>
</comment>
<dbReference type="PROSITE" id="PS51352">
    <property type="entry name" value="THIOREDOXIN_2"/>
    <property type="match status" value="1"/>
</dbReference>
<evidence type="ECO:0000256" key="1">
    <source>
        <dbReference type="SAM" id="Phobius"/>
    </source>
</evidence>
<name>A0A4V3BUE1_9SPHN</name>
<organism evidence="4 5">
    <name type="scientific">Stakelama pacifica</name>
    <dbReference type="NCBI Taxonomy" id="517720"/>
    <lineage>
        <taxon>Bacteria</taxon>
        <taxon>Pseudomonadati</taxon>
        <taxon>Pseudomonadota</taxon>
        <taxon>Alphaproteobacteria</taxon>
        <taxon>Sphingomonadales</taxon>
        <taxon>Sphingomonadaceae</taxon>
        <taxon>Stakelama</taxon>
    </lineage>
</organism>
<evidence type="ECO:0000256" key="2">
    <source>
        <dbReference type="SAM" id="SignalP"/>
    </source>
</evidence>
<evidence type="ECO:0000313" key="4">
    <source>
        <dbReference type="EMBL" id="TDN86888.1"/>
    </source>
</evidence>
<feature type="transmembrane region" description="Helical" evidence="1">
    <location>
        <begin position="233"/>
        <end position="253"/>
    </location>
</feature>
<protein>
    <submittedName>
        <fullName evidence="4">Protein SCO1/2</fullName>
    </submittedName>
</protein>
<keyword evidence="1" id="KW-0472">Membrane</keyword>
<feature type="chain" id="PRO_5020745592" evidence="2">
    <location>
        <begin position="21"/>
        <end position="263"/>
    </location>
</feature>
<keyword evidence="1" id="KW-0812">Transmembrane</keyword>
<keyword evidence="1" id="KW-1133">Transmembrane helix</keyword>
<reference evidence="4 5" key="1">
    <citation type="submission" date="2019-03" db="EMBL/GenBank/DDBJ databases">
        <title>Genomic Encyclopedia of Type Strains, Phase IV (KMG-IV): sequencing the most valuable type-strain genomes for metagenomic binning, comparative biology and taxonomic classification.</title>
        <authorList>
            <person name="Goeker M."/>
        </authorList>
    </citation>
    <scope>NUCLEOTIDE SEQUENCE [LARGE SCALE GENOMIC DNA]</scope>
    <source>
        <strain evidence="4 5">DSM 25059</strain>
    </source>
</reference>
<dbReference type="EMBL" id="SNWD01000001">
    <property type="protein sequence ID" value="TDN86888.1"/>
    <property type="molecule type" value="Genomic_DNA"/>
</dbReference>